<dbReference type="Gene3D" id="3.80.30.20">
    <property type="entry name" value="tm_1862 like domain"/>
    <property type="match status" value="1"/>
</dbReference>
<dbReference type="Proteomes" id="UP001283212">
    <property type="component" value="Unassembled WGS sequence"/>
</dbReference>
<dbReference type="GO" id="GO:0046872">
    <property type="term" value="F:metal ion binding"/>
    <property type="evidence" value="ECO:0007669"/>
    <property type="project" value="UniProtKB-KW"/>
</dbReference>
<comment type="caution">
    <text evidence="7">The sequence shown here is derived from an EMBL/GenBank/DDBJ whole genome shotgun (WGS) entry which is preliminary data.</text>
</comment>
<sequence>MIAVWRYIPASRNSYAALYAACEQYGFILEPVDAPEGDIVCYSLNSVEFSRCRDEIASADQITIAGGPHASAEWEEVAEVADYVIVGEGERTLSRLLSALFSGNSGAGIPGVATRAGLTPIDHSVRLDGFPCFTRMKGYMEISRGCPFHCGYCQTPRLHGAKMRHRSRESIVEAASHYRDARFVTPNAFAYGSPDGRTPDVEKLERLLSSMPKNHLYFGTFPCEVRPEFVSRETAELVVRYCANTKLHFGAQSGSNAVLEKMGRGHTLADVYAALDVCRSVGLEPVVDVIFGFPFETDEDEEATLSLVKDVVRFGKVHVHYLTPLPGTPFSGVQPRGVLPAVDRALGKLALGGRVTGTWHDKFGDA</sequence>
<dbReference type="SUPFAM" id="SSF102114">
    <property type="entry name" value="Radical SAM enzymes"/>
    <property type="match status" value="1"/>
</dbReference>
<evidence type="ECO:0000256" key="2">
    <source>
        <dbReference type="ARBA" id="ARBA00022691"/>
    </source>
</evidence>
<gene>
    <name evidence="7" type="primary">miaB_1</name>
    <name evidence="7" type="ORF">McpCs1_16150</name>
</gene>
<keyword evidence="2" id="KW-0949">S-adenosyl-L-methionine</keyword>
<accession>A0AAE4MG00</accession>
<keyword evidence="3" id="KW-0479">Metal-binding</keyword>
<dbReference type="SFLD" id="SFLDS00029">
    <property type="entry name" value="Radical_SAM"/>
    <property type="match status" value="1"/>
</dbReference>
<dbReference type="InterPro" id="IPR023404">
    <property type="entry name" value="rSAM_horseshoe"/>
</dbReference>
<dbReference type="EMBL" id="JAWDKB010000006">
    <property type="protein sequence ID" value="MDV0444217.1"/>
    <property type="molecule type" value="Genomic_DNA"/>
</dbReference>
<dbReference type="InterPro" id="IPR007197">
    <property type="entry name" value="rSAM"/>
</dbReference>
<keyword evidence="4" id="KW-0408">Iron</keyword>
<dbReference type="InterPro" id="IPR006638">
    <property type="entry name" value="Elp3/MiaA/NifB-like_rSAM"/>
</dbReference>
<dbReference type="GO" id="GO:0035597">
    <property type="term" value="F:tRNA-2-methylthio-N(6)-dimethylallyladenosine(37) synthase activity"/>
    <property type="evidence" value="ECO:0007669"/>
    <property type="project" value="UniProtKB-EC"/>
</dbReference>
<evidence type="ECO:0000256" key="1">
    <source>
        <dbReference type="ARBA" id="ARBA00001966"/>
    </source>
</evidence>
<dbReference type="Gene3D" id="3.40.50.280">
    <property type="entry name" value="Cobalamin-binding domain"/>
    <property type="match status" value="1"/>
</dbReference>
<dbReference type="Pfam" id="PF04055">
    <property type="entry name" value="Radical_SAM"/>
    <property type="match status" value="1"/>
</dbReference>
<dbReference type="SFLD" id="SFLDG01082">
    <property type="entry name" value="B12-binding_domain_containing"/>
    <property type="match status" value="1"/>
</dbReference>
<feature type="domain" description="Radical SAM core" evidence="6">
    <location>
        <begin position="132"/>
        <end position="366"/>
    </location>
</feature>
<protein>
    <submittedName>
        <fullName evidence="7">tRNA-2-methylthio-N(6)-dimethylallyladenosine synthase</fullName>
        <ecNumber evidence="7">2.8.4.3</ecNumber>
    </submittedName>
</protein>
<dbReference type="PROSITE" id="PS51918">
    <property type="entry name" value="RADICAL_SAM"/>
    <property type="match status" value="1"/>
</dbReference>
<dbReference type="AlphaFoldDB" id="A0AAE4MG00"/>
<evidence type="ECO:0000313" key="8">
    <source>
        <dbReference type="Proteomes" id="UP001283212"/>
    </source>
</evidence>
<evidence type="ECO:0000259" key="6">
    <source>
        <dbReference type="PROSITE" id="PS51918"/>
    </source>
</evidence>
<organism evidence="7 8">
    <name type="scientific">Methanorbis rubei</name>
    <dbReference type="NCBI Taxonomy" id="3028300"/>
    <lineage>
        <taxon>Archaea</taxon>
        <taxon>Methanobacteriati</taxon>
        <taxon>Methanobacteriota</taxon>
        <taxon>Stenosarchaea group</taxon>
        <taxon>Methanomicrobia</taxon>
        <taxon>Methanomicrobiales</taxon>
        <taxon>Methanocorpusculaceae</taxon>
        <taxon>Methanorbis</taxon>
    </lineage>
</organism>
<dbReference type="CDD" id="cd01335">
    <property type="entry name" value="Radical_SAM"/>
    <property type="match status" value="1"/>
</dbReference>
<dbReference type="GO" id="GO:0051536">
    <property type="term" value="F:iron-sulfur cluster binding"/>
    <property type="evidence" value="ECO:0007669"/>
    <property type="project" value="UniProtKB-KW"/>
</dbReference>
<dbReference type="SMART" id="SM00729">
    <property type="entry name" value="Elp3"/>
    <property type="match status" value="1"/>
</dbReference>
<dbReference type="EC" id="2.8.4.3" evidence="7"/>
<dbReference type="InterPro" id="IPR051198">
    <property type="entry name" value="BchE-like"/>
</dbReference>
<dbReference type="PANTHER" id="PTHR43409">
    <property type="entry name" value="ANAEROBIC MAGNESIUM-PROTOPORPHYRIN IX MONOMETHYL ESTER CYCLASE-RELATED"/>
    <property type="match status" value="1"/>
</dbReference>
<dbReference type="PANTHER" id="PTHR43409:SF17">
    <property type="entry name" value="METHYLTHIOTRANSFERASE MJ0865-RELATED"/>
    <property type="match status" value="1"/>
</dbReference>
<reference evidence="7 8" key="1">
    <citation type="submission" date="2023-06" db="EMBL/GenBank/DDBJ databases">
        <title>Genome sequence of Methancorpusculaceae sp. Cs1.</title>
        <authorList>
            <person name="Protasov E."/>
            <person name="Platt K."/>
            <person name="Poehlein A."/>
            <person name="Daniel R."/>
            <person name="Brune A."/>
        </authorList>
    </citation>
    <scope>NUCLEOTIDE SEQUENCE [LARGE SCALE GENOMIC DNA]</scope>
    <source>
        <strain evidence="7 8">Cs1</strain>
    </source>
</reference>
<dbReference type="InterPro" id="IPR058240">
    <property type="entry name" value="rSAM_sf"/>
</dbReference>
<comment type="cofactor">
    <cofactor evidence="1">
        <name>[4Fe-4S] cluster</name>
        <dbReference type="ChEBI" id="CHEBI:49883"/>
    </cofactor>
</comment>
<name>A0AAE4MG00_9EURY</name>
<dbReference type="NCBIfam" id="TIGR04013">
    <property type="entry name" value="B12_SAM_MJ_1487"/>
    <property type="match status" value="1"/>
</dbReference>
<evidence type="ECO:0000256" key="3">
    <source>
        <dbReference type="ARBA" id="ARBA00022723"/>
    </source>
</evidence>
<keyword evidence="8" id="KW-1185">Reference proteome</keyword>
<dbReference type="InterPro" id="IPR023980">
    <property type="entry name" value="CHP04013_B12-bd/rSAM"/>
</dbReference>
<evidence type="ECO:0000256" key="5">
    <source>
        <dbReference type="ARBA" id="ARBA00023014"/>
    </source>
</evidence>
<proteinExistence type="predicted"/>
<evidence type="ECO:0000313" key="7">
    <source>
        <dbReference type="EMBL" id="MDV0444217.1"/>
    </source>
</evidence>
<keyword evidence="7" id="KW-0808">Transferase</keyword>
<dbReference type="RefSeq" id="WP_338096717.1">
    <property type="nucleotide sequence ID" value="NZ_JAWDKB010000006.1"/>
</dbReference>
<keyword evidence="5" id="KW-0411">Iron-sulfur</keyword>
<evidence type="ECO:0000256" key="4">
    <source>
        <dbReference type="ARBA" id="ARBA00023004"/>
    </source>
</evidence>